<name>A0A2P6V596_9CHLO</name>
<dbReference type="GO" id="GO:0031966">
    <property type="term" value="C:mitochondrial membrane"/>
    <property type="evidence" value="ECO:0007669"/>
    <property type="project" value="UniProtKB-SubCell"/>
</dbReference>
<organism evidence="11 12">
    <name type="scientific">Micractinium conductrix</name>
    <dbReference type="NCBI Taxonomy" id="554055"/>
    <lineage>
        <taxon>Eukaryota</taxon>
        <taxon>Viridiplantae</taxon>
        <taxon>Chlorophyta</taxon>
        <taxon>core chlorophytes</taxon>
        <taxon>Trebouxiophyceae</taxon>
        <taxon>Chlorellales</taxon>
        <taxon>Chlorellaceae</taxon>
        <taxon>Chlorella clade</taxon>
        <taxon>Micractinium</taxon>
    </lineage>
</organism>
<dbReference type="Gene3D" id="1.50.40.10">
    <property type="entry name" value="Mitochondrial carrier domain"/>
    <property type="match status" value="2"/>
</dbReference>
<dbReference type="InterPro" id="IPR002067">
    <property type="entry name" value="MCP"/>
</dbReference>
<keyword evidence="3 10" id="KW-0813">Transport</keyword>
<evidence type="ECO:0000256" key="5">
    <source>
        <dbReference type="ARBA" id="ARBA00022737"/>
    </source>
</evidence>
<comment type="caution">
    <text evidence="11">The sequence shown here is derived from an EMBL/GenBank/DDBJ whole genome shotgun (WGS) entry which is preliminary data.</text>
</comment>
<evidence type="ECO:0000256" key="10">
    <source>
        <dbReference type="RuleBase" id="RU000488"/>
    </source>
</evidence>
<evidence type="ECO:0000256" key="8">
    <source>
        <dbReference type="ARBA" id="ARBA00023136"/>
    </source>
</evidence>
<dbReference type="InterPro" id="IPR023395">
    <property type="entry name" value="MCP_dom_sf"/>
</dbReference>
<evidence type="ECO:0000256" key="1">
    <source>
        <dbReference type="ARBA" id="ARBA00004225"/>
    </source>
</evidence>
<comment type="similarity">
    <text evidence="2 10">Belongs to the mitochondrial carrier (TC 2.A.29) family.</text>
</comment>
<dbReference type="InterPro" id="IPR050567">
    <property type="entry name" value="Mitochondrial_Carrier"/>
</dbReference>
<evidence type="ECO:0000256" key="7">
    <source>
        <dbReference type="ARBA" id="ARBA00023128"/>
    </source>
</evidence>
<evidence type="ECO:0000256" key="6">
    <source>
        <dbReference type="ARBA" id="ARBA00022989"/>
    </source>
</evidence>
<dbReference type="Proteomes" id="UP000239649">
    <property type="component" value="Unassembled WGS sequence"/>
</dbReference>
<dbReference type="AlphaFoldDB" id="A0A2P6V596"/>
<feature type="repeat" description="Solcar" evidence="9">
    <location>
        <begin position="244"/>
        <end position="337"/>
    </location>
</feature>
<evidence type="ECO:0000313" key="12">
    <source>
        <dbReference type="Proteomes" id="UP000239649"/>
    </source>
</evidence>
<keyword evidence="8 9" id="KW-0472">Membrane</keyword>
<dbReference type="PROSITE" id="PS50920">
    <property type="entry name" value="SOLCAR"/>
    <property type="match status" value="3"/>
</dbReference>
<reference evidence="11 12" key="1">
    <citation type="journal article" date="2018" name="Plant J.">
        <title>Genome sequences of Chlorella sorokiniana UTEX 1602 and Micractinium conductrix SAG 241.80: implications to maltose excretion by a green alga.</title>
        <authorList>
            <person name="Arriola M.B."/>
            <person name="Velmurugan N."/>
            <person name="Zhang Y."/>
            <person name="Plunkett M.H."/>
            <person name="Hondzo H."/>
            <person name="Barney B.M."/>
        </authorList>
    </citation>
    <scope>NUCLEOTIDE SEQUENCE [LARGE SCALE GENOMIC DNA]</scope>
    <source>
        <strain evidence="11 12">SAG 241.80</strain>
    </source>
</reference>
<evidence type="ECO:0000256" key="2">
    <source>
        <dbReference type="ARBA" id="ARBA00006375"/>
    </source>
</evidence>
<dbReference type="EMBL" id="LHPF02000028">
    <property type="protein sequence ID" value="PSC69265.1"/>
    <property type="molecule type" value="Genomic_DNA"/>
</dbReference>
<sequence length="389" mass="40248">MARVAASTSPPAVEVAVAPPPVWHSLAAGGASAIVSRLVTYPPDTVKSRLQVQGSGGCAALYTGTGHAFAKIAAQEGLRGFYRGFGGILLTVIPANMTYFSGYELGKRVAPKDAGLLGDLTAAVTAQTVAGVVFCPIDIVKQRVQTQAVMAVEGGASPLAAVRHVYANAGVPGFFKGYITMNALWLPWNTIYLPLYEAAKRRIYHWQLDRLRAAGSIHPGVSQGPGGMRIISDPPMLQVLPIWSFPLCSALSSATASIATHPIDVVKTRLQVLSNRSGGAAAPGEAPPPRLTAWQVCRQLYVAEGLRGFSRGLGARVATMSTGSAVTWLTYESVKRWLARRAAAEEGDVAAAAGGAAAVAGAAERSAAAAAGDSAAGDALPVRHKAEAS</sequence>
<keyword evidence="12" id="KW-1185">Reference proteome</keyword>
<keyword evidence="4 9" id="KW-0812">Transmembrane</keyword>
<dbReference type="GO" id="GO:0022857">
    <property type="term" value="F:transmembrane transporter activity"/>
    <property type="evidence" value="ECO:0007669"/>
    <property type="project" value="TreeGrafter"/>
</dbReference>
<dbReference type="PRINTS" id="PR00926">
    <property type="entry name" value="MITOCARRIER"/>
</dbReference>
<proteinExistence type="inferred from homology"/>
<evidence type="ECO:0000256" key="9">
    <source>
        <dbReference type="PROSITE-ProRule" id="PRU00282"/>
    </source>
</evidence>
<dbReference type="OrthoDB" id="276989at2759"/>
<keyword evidence="6" id="KW-1133">Transmembrane helix</keyword>
<comment type="subcellular location">
    <subcellularLocation>
        <location evidence="1">Mitochondrion membrane</location>
        <topology evidence="1">Multi-pass membrane protein</topology>
    </subcellularLocation>
</comment>
<dbReference type="InterPro" id="IPR018108">
    <property type="entry name" value="MCP_transmembrane"/>
</dbReference>
<dbReference type="Pfam" id="PF00153">
    <property type="entry name" value="Mito_carr"/>
    <property type="match status" value="3"/>
</dbReference>
<accession>A0A2P6V596</accession>
<feature type="repeat" description="Solcar" evidence="9">
    <location>
        <begin position="114"/>
        <end position="202"/>
    </location>
</feature>
<evidence type="ECO:0000313" key="11">
    <source>
        <dbReference type="EMBL" id="PSC69265.1"/>
    </source>
</evidence>
<feature type="repeat" description="Solcar" evidence="9">
    <location>
        <begin position="20"/>
        <end position="109"/>
    </location>
</feature>
<keyword evidence="5" id="KW-0677">Repeat</keyword>
<keyword evidence="7" id="KW-0496">Mitochondrion</keyword>
<dbReference type="PANTHER" id="PTHR45624">
    <property type="entry name" value="MITOCHONDRIAL BASIC AMINO ACIDS TRANSPORTER-RELATED"/>
    <property type="match status" value="1"/>
</dbReference>
<protein>
    <submittedName>
        <fullName evidence="11">Mitochondrial carrier family</fullName>
    </submittedName>
</protein>
<evidence type="ECO:0000256" key="4">
    <source>
        <dbReference type="ARBA" id="ARBA00022692"/>
    </source>
</evidence>
<evidence type="ECO:0000256" key="3">
    <source>
        <dbReference type="ARBA" id="ARBA00022448"/>
    </source>
</evidence>
<dbReference type="SUPFAM" id="SSF103506">
    <property type="entry name" value="Mitochondrial carrier"/>
    <property type="match status" value="1"/>
</dbReference>
<gene>
    <name evidence="11" type="ORF">C2E20_7195</name>
</gene>